<feature type="transmembrane region" description="Helical" evidence="1">
    <location>
        <begin position="179"/>
        <end position="199"/>
    </location>
</feature>
<evidence type="ECO:0000313" key="2">
    <source>
        <dbReference type="EMBL" id="AYJ86476.1"/>
    </source>
</evidence>
<evidence type="ECO:0000256" key="1">
    <source>
        <dbReference type="RuleBase" id="RU363076"/>
    </source>
</evidence>
<organism evidence="2 3">
    <name type="scientific">Sphingomonas paeninsulae</name>
    <dbReference type="NCBI Taxonomy" id="2319844"/>
    <lineage>
        <taxon>Bacteria</taxon>
        <taxon>Pseudomonadati</taxon>
        <taxon>Pseudomonadota</taxon>
        <taxon>Alphaproteobacteria</taxon>
        <taxon>Sphingomonadales</taxon>
        <taxon>Sphingomonadaceae</taxon>
        <taxon>Sphingomonas</taxon>
    </lineage>
</organism>
<reference evidence="2 3" key="1">
    <citation type="submission" date="2018-09" db="EMBL/GenBank/DDBJ databases">
        <title>Sphingomonas peninsula sp. nov., isolated from fildes peninsula, Antarctic soil.</title>
        <authorList>
            <person name="Yingchao G."/>
        </authorList>
    </citation>
    <scope>NUCLEOTIDE SEQUENCE [LARGE SCALE GENOMIC DNA]</scope>
    <source>
        <strain evidence="2 3">YZ-8</strain>
    </source>
</reference>
<proteinExistence type="inferred from homology"/>
<comment type="subcellular location">
    <subcellularLocation>
        <location evidence="1">Cell membrane</location>
        <topology evidence="1">Multi-pass membrane protein</topology>
    </subcellularLocation>
</comment>
<keyword evidence="1" id="KW-0472">Membrane</keyword>
<dbReference type="KEGG" id="spha:D3Y57_11490"/>
<keyword evidence="1" id="KW-0812">Transmembrane</keyword>
<name>A0A494TKX5_SPHPE</name>
<keyword evidence="1" id="KW-1003">Cell membrane</keyword>
<dbReference type="GO" id="GO:0005886">
    <property type="term" value="C:plasma membrane"/>
    <property type="evidence" value="ECO:0007669"/>
    <property type="project" value="UniProtKB-SubCell"/>
</dbReference>
<dbReference type="Pfam" id="PF02104">
    <property type="entry name" value="SURF1"/>
    <property type="match status" value="1"/>
</dbReference>
<protein>
    <recommendedName>
        <fullName evidence="1">SURF1-like protein</fullName>
    </recommendedName>
</protein>
<sequence length="207" mass="22308">MKRIPIVATTVVTLCVAAMIALGIWQLQRATWKDALIARYSTNRNLPPMAFPKLAPVSDDAMFRKSQVNCLRVVDWRTDGGVTPSGQAGYRHIAACSTGAEGPGALIDMGVAADPQFKPVWTGGLVDGIITTEPLHESLIGRLFGKHVPPRPMLVADRPAPGLAASAPPSTDEISNNHLGYAVQWFLFAAVAAVIYVIALRKRQQRT</sequence>
<keyword evidence="1" id="KW-1133">Transmembrane helix</keyword>
<evidence type="ECO:0000313" key="3">
    <source>
        <dbReference type="Proteomes" id="UP000276254"/>
    </source>
</evidence>
<comment type="caution">
    <text evidence="1">Lacks conserved residue(s) required for the propagation of feature annotation.</text>
</comment>
<accession>A0A494TKX5</accession>
<keyword evidence="3" id="KW-1185">Reference proteome</keyword>
<gene>
    <name evidence="2" type="ORF">D3Y57_11490</name>
</gene>
<dbReference type="Proteomes" id="UP000276254">
    <property type="component" value="Chromosome"/>
</dbReference>
<dbReference type="OrthoDB" id="6079986at2"/>
<dbReference type="EMBL" id="CP032829">
    <property type="protein sequence ID" value="AYJ86476.1"/>
    <property type="molecule type" value="Genomic_DNA"/>
</dbReference>
<dbReference type="AlphaFoldDB" id="A0A494TKX5"/>
<comment type="similarity">
    <text evidence="1">Belongs to the SURF1 family.</text>
</comment>
<dbReference type="InterPro" id="IPR002994">
    <property type="entry name" value="Surf1/Shy1"/>
</dbReference>
<dbReference type="RefSeq" id="WP_121153101.1">
    <property type="nucleotide sequence ID" value="NZ_CP032829.1"/>
</dbReference>
<dbReference type="CDD" id="cd06662">
    <property type="entry name" value="SURF1"/>
    <property type="match status" value="1"/>
</dbReference>